<evidence type="ECO:0008006" key="3">
    <source>
        <dbReference type="Google" id="ProtNLM"/>
    </source>
</evidence>
<dbReference type="EMBL" id="VTWT01000006">
    <property type="protein sequence ID" value="KAA9332620.1"/>
    <property type="molecule type" value="Genomic_DNA"/>
</dbReference>
<reference evidence="1 2" key="1">
    <citation type="submission" date="2019-09" db="EMBL/GenBank/DDBJ databases">
        <title>Genome sequence of Adhaeribacter sp. M2.</title>
        <authorList>
            <person name="Srinivasan S."/>
        </authorList>
    </citation>
    <scope>NUCLEOTIDE SEQUENCE [LARGE SCALE GENOMIC DNA]</scope>
    <source>
        <strain evidence="1 2">M2</strain>
    </source>
</reference>
<dbReference type="Proteomes" id="UP000326570">
    <property type="component" value="Unassembled WGS sequence"/>
</dbReference>
<evidence type="ECO:0000313" key="2">
    <source>
        <dbReference type="Proteomes" id="UP000326570"/>
    </source>
</evidence>
<dbReference type="RefSeq" id="WP_150904033.1">
    <property type="nucleotide sequence ID" value="NZ_VTWT01000006.1"/>
</dbReference>
<dbReference type="AlphaFoldDB" id="A0A5N1IRJ4"/>
<sequence length="181" mass="20267">MRKVFTHLLLLFQIGIMACNEEPNNKSESFKGVNTKPKTVESKPTLPAIANNAASEVALSFMNNYKAHCDSASKSMDTGKWIEFNPLLTPSFKITYKKLVDEAFKTDPELGLDADPIFDAQDYPDEGFILLENGENGYVTLQGKDWPDFKLVVKVIQANNNWLVDGAGIINVPEEKRVKRL</sequence>
<name>A0A5N1IRJ4_9BACT</name>
<keyword evidence="2" id="KW-1185">Reference proteome</keyword>
<dbReference type="PROSITE" id="PS51257">
    <property type="entry name" value="PROKAR_LIPOPROTEIN"/>
    <property type="match status" value="1"/>
</dbReference>
<accession>A0A5N1IRJ4</accession>
<gene>
    <name evidence="1" type="ORF">F0P94_11450</name>
</gene>
<comment type="caution">
    <text evidence="1">The sequence shown here is derived from an EMBL/GenBank/DDBJ whole genome shotgun (WGS) entry which is preliminary data.</text>
</comment>
<proteinExistence type="predicted"/>
<protein>
    <recommendedName>
        <fullName evidence="3">DUF3828 domain-containing protein</fullName>
    </recommendedName>
</protein>
<evidence type="ECO:0000313" key="1">
    <source>
        <dbReference type="EMBL" id="KAA9332620.1"/>
    </source>
</evidence>
<dbReference type="Gene3D" id="3.10.450.50">
    <property type="match status" value="1"/>
</dbReference>
<organism evidence="1 2">
    <name type="scientific">Adhaeribacter soli</name>
    <dbReference type="NCBI Taxonomy" id="2607655"/>
    <lineage>
        <taxon>Bacteria</taxon>
        <taxon>Pseudomonadati</taxon>
        <taxon>Bacteroidota</taxon>
        <taxon>Cytophagia</taxon>
        <taxon>Cytophagales</taxon>
        <taxon>Hymenobacteraceae</taxon>
        <taxon>Adhaeribacter</taxon>
    </lineage>
</organism>